<evidence type="ECO:0000256" key="1">
    <source>
        <dbReference type="ARBA" id="ARBA00004613"/>
    </source>
</evidence>
<keyword evidence="6" id="KW-0812">Transmembrane</keyword>
<keyword evidence="6" id="KW-1133">Transmembrane helix</keyword>
<protein>
    <recommendedName>
        <fullName evidence="7">CFEM domain-containing protein</fullName>
    </recommendedName>
</protein>
<evidence type="ECO:0000256" key="5">
    <source>
        <dbReference type="SAM" id="MobiDB-lite"/>
    </source>
</evidence>
<proteinExistence type="predicted"/>
<keyword evidence="6" id="KW-0472">Membrane</keyword>
<keyword evidence="2" id="KW-0964">Secreted</keyword>
<comment type="subcellular location">
    <subcellularLocation>
        <location evidence="1">Secreted</location>
    </subcellularLocation>
</comment>
<gene>
    <name evidence="8" type="ORF">MSAN_00494400</name>
</gene>
<keyword evidence="3" id="KW-0732">Signal</keyword>
<dbReference type="InterPro" id="IPR008427">
    <property type="entry name" value="Extracellular_membr_CFEM_dom"/>
</dbReference>
<evidence type="ECO:0000259" key="7">
    <source>
        <dbReference type="PROSITE" id="PS52012"/>
    </source>
</evidence>
<dbReference type="Proteomes" id="UP000623467">
    <property type="component" value="Unassembled WGS sequence"/>
</dbReference>
<evidence type="ECO:0000313" key="9">
    <source>
        <dbReference type="Proteomes" id="UP000623467"/>
    </source>
</evidence>
<evidence type="ECO:0000256" key="2">
    <source>
        <dbReference type="ARBA" id="ARBA00022525"/>
    </source>
</evidence>
<dbReference type="GO" id="GO:0005576">
    <property type="term" value="C:extracellular region"/>
    <property type="evidence" value="ECO:0007669"/>
    <property type="project" value="UniProtKB-SubCell"/>
</dbReference>
<reference evidence="8" key="1">
    <citation type="submission" date="2020-05" db="EMBL/GenBank/DDBJ databases">
        <title>Mycena genomes resolve the evolution of fungal bioluminescence.</title>
        <authorList>
            <person name="Tsai I.J."/>
        </authorList>
    </citation>
    <scope>NUCLEOTIDE SEQUENCE</scope>
    <source>
        <strain evidence="8">160909Yilan</strain>
    </source>
</reference>
<evidence type="ECO:0000256" key="6">
    <source>
        <dbReference type="SAM" id="Phobius"/>
    </source>
</evidence>
<evidence type="ECO:0000256" key="4">
    <source>
        <dbReference type="ARBA" id="ARBA00023157"/>
    </source>
</evidence>
<dbReference type="OrthoDB" id="10627650at2759"/>
<feature type="domain" description="CFEM" evidence="7">
    <location>
        <begin position="1"/>
        <end position="106"/>
    </location>
</feature>
<dbReference type="EMBL" id="JACAZH010000003">
    <property type="protein sequence ID" value="KAF7372882.1"/>
    <property type="molecule type" value="Genomic_DNA"/>
</dbReference>
<keyword evidence="9" id="KW-1185">Reference proteome</keyword>
<feature type="region of interest" description="Disordered" evidence="5">
    <location>
        <begin position="80"/>
        <end position="127"/>
    </location>
</feature>
<feature type="compositionally biased region" description="Polar residues" evidence="5">
    <location>
        <begin position="328"/>
        <end position="343"/>
    </location>
</feature>
<dbReference type="AlphaFoldDB" id="A0A8H7DH23"/>
<comment type="caution">
    <text evidence="8">The sequence shown here is derived from an EMBL/GenBank/DDBJ whole genome shotgun (WGS) entry which is preliminary data.</text>
</comment>
<keyword evidence="4" id="KW-1015">Disulfide bond</keyword>
<organism evidence="8 9">
    <name type="scientific">Mycena sanguinolenta</name>
    <dbReference type="NCBI Taxonomy" id="230812"/>
    <lineage>
        <taxon>Eukaryota</taxon>
        <taxon>Fungi</taxon>
        <taxon>Dikarya</taxon>
        <taxon>Basidiomycota</taxon>
        <taxon>Agaricomycotina</taxon>
        <taxon>Agaricomycetes</taxon>
        <taxon>Agaricomycetidae</taxon>
        <taxon>Agaricales</taxon>
        <taxon>Marasmiineae</taxon>
        <taxon>Mycenaceae</taxon>
        <taxon>Mycena</taxon>
    </lineage>
</organism>
<name>A0A8H7DH23_9AGAR</name>
<feature type="region of interest" description="Disordered" evidence="5">
    <location>
        <begin position="302"/>
        <end position="345"/>
    </location>
</feature>
<accession>A0A8H7DH23</accession>
<dbReference type="Pfam" id="PF05730">
    <property type="entry name" value="CFEM"/>
    <property type="match status" value="1"/>
</dbReference>
<dbReference type="PROSITE" id="PS52012">
    <property type="entry name" value="CFEM"/>
    <property type="match status" value="1"/>
</dbReference>
<feature type="transmembrane region" description="Helical" evidence="6">
    <location>
        <begin position="223"/>
        <end position="245"/>
    </location>
</feature>
<evidence type="ECO:0000256" key="3">
    <source>
        <dbReference type="ARBA" id="ARBA00022729"/>
    </source>
</evidence>
<sequence length="374" mass="38598">MAGLTRTLVGVHKREVLTMTTCATSCHGEAAGCPDLAIDCQCTNASFQTTFISCVQSECQAADVDSAEQFLAGLCGTTSPSAEPTTTTTTLPANPPAVQTSVTASSSFGGASSVNSGPIQTTTSTTSATFPLSSSAIVSSSTVITQSPTSSSLSVSSVSSSSLLNRSSSRGSSTTTSHISTLIQTSLAPVSELSTSTQTTPLHSVSSSAVAIQSLHRNRAQTGVIIAVVAAVVTSILAVGLLLFLRRRRRIREGRFLRIPEEFSDSRVNIVHKSTADASADPQITGADVDPEAQLEELSTFDEAETNPFADPESGGSTDLSGAAPDETVTSTSDPQQAPNEETISLRICRLEAELQAVLGSGCPPSPPPSYYSK</sequence>
<evidence type="ECO:0000313" key="8">
    <source>
        <dbReference type="EMBL" id="KAF7372882.1"/>
    </source>
</evidence>